<dbReference type="EMBL" id="CPZJ01000025">
    <property type="protein sequence ID" value="CNG64998.1"/>
    <property type="molecule type" value="Genomic_DNA"/>
</dbReference>
<dbReference type="Proteomes" id="UP000038750">
    <property type="component" value="Unassembled WGS sequence"/>
</dbReference>
<evidence type="ECO:0000313" key="2">
    <source>
        <dbReference type="Proteomes" id="UP000038750"/>
    </source>
</evidence>
<dbReference type="OrthoDB" id="5986966at2"/>
<sequence length="66" mass="7667">MITCELLTIARVERAVGYDRTTIYLRIKEGTFPKPIKDGRNSRWTSTEIQEWINNLIAENQKQAGQ</sequence>
<dbReference type="InterPro" id="IPR010260">
    <property type="entry name" value="AlpA"/>
</dbReference>
<name>A0A0T9N0E4_YERIN</name>
<evidence type="ECO:0000313" key="1">
    <source>
        <dbReference type="EMBL" id="CNG64998.1"/>
    </source>
</evidence>
<dbReference type="Pfam" id="PF05930">
    <property type="entry name" value="Phage_AlpA"/>
    <property type="match status" value="1"/>
</dbReference>
<protein>
    <submittedName>
        <fullName evidence="1">Phage transcriptional regulator, AlpA</fullName>
    </submittedName>
</protein>
<gene>
    <name evidence="1" type="ORF">ERS008530_04302</name>
</gene>
<accession>A0A0T9N0E4</accession>
<dbReference type="Gene3D" id="1.10.238.160">
    <property type="match status" value="1"/>
</dbReference>
<dbReference type="RefSeq" id="WP_050074657.1">
    <property type="nucleotide sequence ID" value="NZ_CPZJ01000025.1"/>
</dbReference>
<proteinExistence type="predicted"/>
<organism evidence="1 2">
    <name type="scientific">Yersinia intermedia</name>
    <dbReference type="NCBI Taxonomy" id="631"/>
    <lineage>
        <taxon>Bacteria</taxon>
        <taxon>Pseudomonadati</taxon>
        <taxon>Pseudomonadota</taxon>
        <taxon>Gammaproteobacteria</taxon>
        <taxon>Enterobacterales</taxon>
        <taxon>Yersiniaceae</taxon>
        <taxon>Yersinia</taxon>
    </lineage>
</organism>
<reference evidence="1 2" key="1">
    <citation type="submission" date="2015-03" db="EMBL/GenBank/DDBJ databases">
        <authorList>
            <person name="Murphy D."/>
        </authorList>
    </citation>
    <scope>NUCLEOTIDE SEQUENCE [LARGE SCALE GENOMIC DNA]</scope>
    <source>
        <strain evidence="1 2">BR165/97</strain>
    </source>
</reference>
<dbReference type="AlphaFoldDB" id="A0A0T9N0E4"/>